<accession>W0DEU3</accession>
<protein>
    <submittedName>
        <fullName evidence="1">Uncharacterized protein</fullName>
    </submittedName>
</protein>
<name>W0DEU3_9AQUI</name>
<dbReference type="EMBL" id="CP007028">
    <property type="protein sequence ID" value="AHE96871.1"/>
    <property type="molecule type" value="Genomic_DNA"/>
</dbReference>
<evidence type="ECO:0000313" key="2">
    <source>
        <dbReference type="Proteomes" id="UP000018914"/>
    </source>
</evidence>
<proteinExistence type="predicted"/>
<dbReference type="AlphaFoldDB" id="W0DEU3"/>
<dbReference type="Proteomes" id="UP000018914">
    <property type="component" value="Chromosome"/>
</dbReference>
<evidence type="ECO:0000313" key="1">
    <source>
        <dbReference type="EMBL" id="AHE96871.1"/>
    </source>
</evidence>
<dbReference type="STRING" id="75906.THERU_05625"/>
<sequence length="60" mass="7328">MSKMGNMKFLIAFALLGIVFLSFLFGLWFYSNPQVRKAKIDEYKEKILKKERRFWYNNKE</sequence>
<dbReference type="HOGENOM" id="CLU_2940349_0_0_0"/>
<reference evidence="1 2" key="1">
    <citation type="submission" date="2013-12" db="EMBL/GenBank/DDBJ databases">
        <authorList>
            <consortium name="DOE Joint Genome Institute"/>
            <person name="Eisen J."/>
            <person name="Huntemann M."/>
            <person name="Han J."/>
            <person name="Chen A."/>
            <person name="Kyrpides N."/>
            <person name="Mavromatis K."/>
            <person name="Markowitz V."/>
            <person name="Palaniappan K."/>
            <person name="Ivanova N."/>
            <person name="Schaumberg A."/>
            <person name="Pati A."/>
            <person name="Liolios K."/>
            <person name="Nordberg H.P."/>
            <person name="Cantor M.N."/>
            <person name="Hua S.X."/>
            <person name="Woyke T."/>
        </authorList>
    </citation>
    <scope>NUCLEOTIDE SEQUENCE [LARGE SCALE GENOMIC DNA]</scope>
    <source>
        <strain evidence="1 2">DSM 23557</strain>
    </source>
</reference>
<keyword evidence="2" id="KW-1185">Reference proteome</keyword>
<organism evidence="2">
    <name type="scientific">Thermocrinis ruber</name>
    <dbReference type="NCBI Taxonomy" id="75906"/>
    <lineage>
        <taxon>Bacteria</taxon>
        <taxon>Pseudomonadati</taxon>
        <taxon>Aquificota</taxon>
        <taxon>Aquificia</taxon>
        <taxon>Aquificales</taxon>
        <taxon>Aquificaceae</taxon>
        <taxon>Thermocrinis</taxon>
    </lineage>
</organism>
<dbReference type="KEGG" id="trd:THERU_05625"/>
<gene>
    <name evidence="1" type="ORF">THERU_05625</name>
</gene>